<dbReference type="InterPro" id="IPR011989">
    <property type="entry name" value="ARM-like"/>
</dbReference>
<accession>A0ABX9K3W7</accession>
<gene>
    <name evidence="1" type="ORF">ATI61_104133</name>
</gene>
<proteinExistence type="predicted"/>
<dbReference type="InterPro" id="IPR016024">
    <property type="entry name" value="ARM-type_fold"/>
</dbReference>
<reference evidence="1 2" key="1">
    <citation type="submission" date="2018-08" db="EMBL/GenBank/DDBJ databases">
        <title>Genomic Encyclopedia of Archaeal and Bacterial Type Strains, Phase II (KMG-II): from individual species to whole genera.</title>
        <authorList>
            <person name="Goeker M."/>
        </authorList>
    </citation>
    <scope>NUCLEOTIDE SEQUENCE [LARGE SCALE GENOMIC DNA]</scope>
    <source>
        <strain evidence="1 2">DSM 2261</strain>
    </source>
</reference>
<evidence type="ECO:0000313" key="1">
    <source>
        <dbReference type="EMBL" id="REG32843.1"/>
    </source>
</evidence>
<protein>
    <submittedName>
        <fullName evidence="1">HEAT repeat protein</fullName>
    </submittedName>
</protein>
<evidence type="ECO:0000313" key="2">
    <source>
        <dbReference type="Proteomes" id="UP000256345"/>
    </source>
</evidence>
<name>A0ABX9K3W7_9BACT</name>
<dbReference type="RefSeq" id="WP_082175057.1">
    <property type="nucleotide sequence ID" value="NZ_CP011509.1"/>
</dbReference>
<keyword evidence="2" id="KW-1185">Reference proteome</keyword>
<dbReference type="SUPFAM" id="SSF48371">
    <property type="entry name" value="ARM repeat"/>
    <property type="match status" value="1"/>
</dbReference>
<dbReference type="Gene3D" id="1.25.10.10">
    <property type="entry name" value="Leucine-rich Repeat Variant"/>
    <property type="match status" value="1"/>
</dbReference>
<sequence>MLFLEEGHVDNRERVRHLTSLHPEEVLEALRELKLDRETPPSDEVVDAGLELMKSPDSELRYEAVWALCLHWGHPRTLPMLQAMLEGGEKDLEVQLLVARSIGSMVERGGHPDARSFKTLASVALDESAAAELRGVAYISLRAAAGLLPAEEEVSLPEDIRQLRVDWEWLRELAG</sequence>
<dbReference type="EMBL" id="QUMU01000004">
    <property type="protein sequence ID" value="REG32843.1"/>
    <property type="molecule type" value="Genomic_DNA"/>
</dbReference>
<dbReference type="Proteomes" id="UP000256345">
    <property type="component" value="Unassembled WGS sequence"/>
</dbReference>
<organism evidence="1 2">
    <name type="scientific">Archangium gephyra</name>
    <dbReference type="NCBI Taxonomy" id="48"/>
    <lineage>
        <taxon>Bacteria</taxon>
        <taxon>Pseudomonadati</taxon>
        <taxon>Myxococcota</taxon>
        <taxon>Myxococcia</taxon>
        <taxon>Myxococcales</taxon>
        <taxon>Cystobacterineae</taxon>
        <taxon>Archangiaceae</taxon>
        <taxon>Archangium</taxon>
    </lineage>
</organism>
<dbReference type="Pfam" id="PF13646">
    <property type="entry name" value="HEAT_2"/>
    <property type="match status" value="1"/>
</dbReference>
<comment type="caution">
    <text evidence="1">The sequence shown here is derived from an EMBL/GenBank/DDBJ whole genome shotgun (WGS) entry which is preliminary data.</text>
</comment>